<proteinExistence type="predicted"/>
<sequence length="49" mass="5611">MCRCFVTFLMLRPQHLCHHTSTTGEYSKNKLQPCSWASLWSSPLASLVI</sequence>
<accession>A0A9X9QBI4</accession>
<reference evidence="1 2" key="1">
    <citation type="submission" date="2018-10" db="EMBL/GenBank/DDBJ databases">
        <authorList>
            <person name="Ekblom R."/>
            <person name="Jareborg N."/>
        </authorList>
    </citation>
    <scope>NUCLEOTIDE SEQUENCE [LARGE SCALE GENOMIC DNA]</scope>
    <source>
        <tissue evidence="1">Muscle</tissue>
    </source>
</reference>
<organism evidence="1 2">
    <name type="scientific">Gulo gulo</name>
    <name type="common">Wolverine</name>
    <name type="synonym">Gluton</name>
    <dbReference type="NCBI Taxonomy" id="48420"/>
    <lineage>
        <taxon>Eukaryota</taxon>
        <taxon>Metazoa</taxon>
        <taxon>Chordata</taxon>
        <taxon>Craniata</taxon>
        <taxon>Vertebrata</taxon>
        <taxon>Euteleostomi</taxon>
        <taxon>Mammalia</taxon>
        <taxon>Eutheria</taxon>
        <taxon>Laurasiatheria</taxon>
        <taxon>Carnivora</taxon>
        <taxon>Caniformia</taxon>
        <taxon>Musteloidea</taxon>
        <taxon>Mustelidae</taxon>
        <taxon>Guloninae</taxon>
        <taxon>Gulo</taxon>
    </lineage>
</organism>
<name>A0A9X9QBI4_GULGU</name>
<evidence type="ECO:0000313" key="2">
    <source>
        <dbReference type="Proteomes" id="UP000269945"/>
    </source>
</evidence>
<dbReference type="AlphaFoldDB" id="A0A9X9QBI4"/>
<evidence type="ECO:0000313" key="1">
    <source>
        <dbReference type="EMBL" id="VCX43407.1"/>
    </source>
</evidence>
<comment type="caution">
    <text evidence="1">The sequence shown here is derived from an EMBL/GenBank/DDBJ whole genome shotgun (WGS) entry which is preliminary data.</text>
</comment>
<dbReference type="Proteomes" id="UP000269945">
    <property type="component" value="Unassembled WGS sequence"/>
</dbReference>
<dbReference type="EMBL" id="CYRY02047407">
    <property type="protein sequence ID" value="VCX43407.1"/>
    <property type="molecule type" value="Genomic_DNA"/>
</dbReference>
<keyword evidence="2" id="KW-1185">Reference proteome</keyword>
<protein>
    <submittedName>
        <fullName evidence="1">Uncharacterized protein</fullName>
    </submittedName>
</protein>
<gene>
    <name evidence="1" type="ORF">BN2614_LOCUS5</name>
</gene>